<comment type="caution">
    <text evidence="9">The sequence shown here is derived from an EMBL/GenBank/DDBJ whole genome shotgun (WGS) entry which is preliminary data.</text>
</comment>
<comment type="catalytic activity">
    <reaction evidence="5 6">
        <text>adenine + H2O + H(+) = hypoxanthine + NH4(+)</text>
        <dbReference type="Rhea" id="RHEA:23688"/>
        <dbReference type="ChEBI" id="CHEBI:15377"/>
        <dbReference type="ChEBI" id="CHEBI:15378"/>
        <dbReference type="ChEBI" id="CHEBI:16708"/>
        <dbReference type="ChEBI" id="CHEBI:17368"/>
        <dbReference type="ChEBI" id="CHEBI:28938"/>
        <dbReference type="EC" id="3.5.4.2"/>
    </reaction>
</comment>
<comment type="similarity">
    <text evidence="1 6">Belongs to the metallo-dependent hydrolases superfamily. Adenine deaminase family.</text>
</comment>
<evidence type="ECO:0000256" key="2">
    <source>
        <dbReference type="ARBA" id="ARBA00012782"/>
    </source>
</evidence>
<dbReference type="InterPro" id="IPR032466">
    <property type="entry name" value="Metal_Hydrolase"/>
</dbReference>
<dbReference type="PANTHER" id="PTHR11113:SF2">
    <property type="entry name" value="ADENINE DEAMINASE"/>
    <property type="match status" value="1"/>
</dbReference>
<sequence length="547" mass="57479">MPDHSFTLDTHLVDIPARAVRPATITVENGRIASIAPASVGLEPKGFVLPGFVDAHVHIESSMLTPAHFAAAAVVHGTVATVSDPHEIANVLGVPGVRYMLDNAATVPFKFAFGAPSCVPATTFETAGAALGVEDVTALLDDPRIFYLSEVMNFPGVLAGDADLLAMIAAAQRRGKPVDGHAPGLRGDDAKRYHAAGISTDHECFTKAEALDKLAAGATIQIREGSAARNFEALFPLIDEFPGRVMLCSDDKHPDELVHGHLDALVRRAVADGADVFNVLQAACITPVEHYGLPVGQLRVGDPADFIEVDSLTGFHVLRTFIDGVCVAQGRESKLEVKPAEAINRFDCSPKSTEDFAVPAEPGKSLRVIEAIDGQLVTHALELEPAVEDGAALADPPRDLLKIAVVNRYADAPPAVGFVTGFGLQRGAIAGSVGHDSHNIVAVGASDAELATAVNAVVEMRGGLSAVDGDRVETLPLPVAGLISLDPCDVVANAYESLDHLAKAMGSDLRAPYMTLSFMALLVIPSLKLSDRGLFDGESFGFADLWV</sequence>
<dbReference type="NCBIfam" id="TIGR01178">
    <property type="entry name" value="ade"/>
    <property type="match status" value="1"/>
</dbReference>
<name>A0A7X0H5S9_9BACT</name>
<dbReference type="Gene3D" id="3.20.20.140">
    <property type="entry name" value="Metal-dependent hydrolases"/>
    <property type="match status" value="1"/>
</dbReference>
<evidence type="ECO:0000259" key="8">
    <source>
        <dbReference type="Pfam" id="PF13382"/>
    </source>
</evidence>
<dbReference type="PANTHER" id="PTHR11113">
    <property type="entry name" value="N-ACETYLGLUCOSAMINE-6-PHOSPHATE DEACETYLASE"/>
    <property type="match status" value="1"/>
</dbReference>
<dbReference type="InterPro" id="IPR011059">
    <property type="entry name" value="Metal-dep_hydrolase_composite"/>
</dbReference>
<dbReference type="Pfam" id="PF13382">
    <property type="entry name" value="Adenine_deam_C"/>
    <property type="match status" value="1"/>
</dbReference>
<dbReference type="InterPro" id="IPR006679">
    <property type="entry name" value="Adenine_deam"/>
</dbReference>
<gene>
    <name evidence="6" type="primary">ade</name>
    <name evidence="9" type="ORF">HNQ40_001383</name>
</gene>
<dbReference type="EC" id="3.5.4.2" evidence="2 6"/>
<evidence type="ECO:0000256" key="5">
    <source>
        <dbReference type="ARBA" id="ARBA00047720"/>
    </source>
</evidence>
<keyword evidence="3 6" id="KW-0378">Hydrolase</keyword>
<protein>
    <recommendedName>
        <fullName evidence="2 6">Adenine deaminase</fullName>
        <shortName evidence="6">Adenase</shortName>
        <shortName evidence="6">Adenine aminase</shortName>
        <ecNumber evidence="2 6">3.5.4.2</ecNumber>
    </recommendedName>
</protein>
<accession>A0A7X0H5S9</accession>
<evidence type="ECO:0000259" key="7">
    <source>
        <dbReference type="Pfam" id="PF01979"/>
    </source>
</evidence>
<reference evidence="9 10" key="1">
    <citation type="submission" date="2020-08" db="EMBL/GenBank/DDBJ databases">
        <title>Genomic Encyclopedia of Type Strains, Phase IV (KMG-IV): sequencing the most valuable type-strain genomes for metagenomic binning, comparative biology and taxonomic classification.</title>
        <authorList>
            <person name="Goeker M."/>
        </authorList>
    </citation>
    <scope>NUCLEOTIDE SEQUENCE [LARGE SCALE GENOMIC DNA]</scope>
    <source>
        <strain evidence="9 10">DSM 103725</strain>
    </source>
</reference>
<dbReference type="RefSeq" id="WP_315852766.1">
    <property type="nucleotide sequence ID" value="NZ_JACHGY010000001.1"/>
</dbReference>
<dbReference type="AlphaFoldDB" id="A0A7X0H5S9"/>
<keyword evidence="10" id="KW-1185">Reference proteome</keyword>
<evidence type="ECO:0000256" key="3">
    <source>
        <dbReference type="ARBA" id="ARBA00022801"/>
    </source>
</evidence>
<dbReference type="SUPFAM" id="SSF51556">
    <property type="entry name" value="Metallo-dependent hydrolases"/>
    <property type="match status" value="1"/>
</dbReference>
<dbReference type="GO" id="GO:0000034">
    <property type="term" value="F:adenine deaminase activity"/>
    <property type="evidence" value="ECO:0007669"/>
    <property type="project" value="UniProtKB-UniRule"/>
</dbReference>
<dbReference type="GO" id="GO:0006146">
    <property type="term" value="P:adenine catabolic process"/>
    <property type="evidence" value="ECO:0007669"/>
    <property type="project" value="InterPro"/>
</dbReference>
<dbReference type="SUPFAM" id="SSF51338">
    <property type="entry name" value="Composite domain of metallo-dependent hydrolases"/>
    <property type="match status" value="1"/>
</dbReference>
<feature type="domain" description="Adenine deaminase C-terminal" evidence="8">
    <location>
        <begin position="375"/>
        <end position="540"/>
    </location>
</feature>
<dbReference type="HAMAP" id="MF_01518">
    <property type="entry name" value="Adenine_deamin"/>
    <property type="match status" value="1"/>
</dbReference>
<dbReference type="CDD" id="cd01295">
    <property type="entry name" value="AdeC"/>
    <property type="match status" value="1"/>
</dbReference>
<dbReference type="EMBL" id="JACHGY010000001">
    <property type="protein sequence ID" value="MBB6429577.1"/>
    <property type="molecule type" value="Genomic_DNA"/>
</dbReference>
<evidence type="ECO:0000313" key="10">
    <source>
        <dbReference type="Proteomes" id="UP000541810"/>
    </source>
</evidence>
<feature type="domain" description="Amidohydrolase-related" evidence="7">
    <location>
        <begin position="47"/>
        <end position="325"/>
    </location>
</feature>
<dbReference type="Pfam" id="PF01979">
    <property type="entry name" value="Amidohydro_1"/>
    <property type="match status" value="1"/>
</dbReference>
<evidence type="ECO:0000256" key="1">
    <source>
        <dbReference type="ARBA" id="ARBA00006773"/>
    </source>
</evidence>
<keyword evidence="4 6" id="KW-0464">Manganese</keyword>
<dbReference type="Proteomes" id="UP000541810">
    <property type="component" value="Unassembled WGS sequence"/>
</dbReference>
<evidence type="ECO:0000313" key="9">
    <source>
        <dbReference type="EMBL" id="MBB6429577.1"/>
    </source>
</evidence>
<proteinExistence type="inferred from homology"/>
<evidence type="ECO:0000256" key="6">
    <source>
        <dbReference type="HAMAP-Rule" id="MF_01518"/>
    </source>
</evidence>
<dbReference type="InterPro" id="IPR026912">
    <property type="entry name" value="Adenine_deam_C"/>
</dbReference>
<organism evidence="9 10">
    <name type="scientific">Algisphaera agarilytica</name>
    <dbReference type="NCBI Taxonomy" id="1385975"/>
    <lineage>
        <taxon>Bacteria</taxon>
        <taxon>Pseudomonadati</taxon>
        <taxon>Planctomycetota</taxon>
        <taxon>Phycisphaerae</taxon>
        <taxon>Phycisphaerales</taxon>
        <taxon>Phycisphaeraceae</taxon>
        <taxon>Algisphaera</taxon>
    </lineage>
</organism>
<comment type="cofactor">
    <cofactor evidence="6">
        <name>Mn(2+)</name>
        <dbReference type="ChEBI" id="CHEBI:29035"/>
    </cofactor>
</comment>
<evidence type="ECO:0000256" key="4">
    <source>
        <dbReference type="ARBA" id="ARBA00023211"/>
    </source>
</evidence>
<dbReference type="InterPro" id="IPR006680">
    <property type="entry name" value="Amidohydro-rel"/>
</dbReference>